<proteinExistence type="predicted"/>
<protein>
    <submittedName>
        <fullName evidence="1">Uncharacterized protein</fullName>
    </submittedName>
</protein>
<sequence>MAISSMDGLVAAFTGACQDIPIYHSLLTGTSSLFFGLDRWGTGSPWGTASAPTAYTVGADVPTDATHGFPDLNDPPAGQNLYLAGCTLQSSIFGSIGIYDRVWASAGFSGNTTTTQTVVGGAATIPAARCPNNGQGLEIWLEWYGATGASGPAATVTYTNSAGVANRSTIATSTFANPPLGTMRRLPLADGDTGVQRIQSLTFSGTSGAVGNIAIVLLKRVAMISLPVANVAVTADFATLGLPRIEPDACLQMVMHAAPTASNAFVMGSLSVVAG</sequence>
<keyword evidence="2" id="KW-1185">Reference proteome</keyword>
<keyword evidence="1" id="KW-0614">Plasmid</keyword>
<name>A0ABX7BKJ4_9PROT</name>
<dbReference type="EMBL" id="CP067422">
    <property type="protein sequence ID" value="QQP93557.1"/>
    <property type="molecule type" value="Genomic_DNA"/>
</dbReference>
<reference evidence="1" key="1">
    <citation type="submission" date="2021-02" db="EMBL/GenBank/DDBJ databases">
        <title>Skermanella TT6 skin isolate.</title>
        <authorList>
            <person name="Lee K."/>
            <person name="Ganzorig M."/>
        </authorList>
    </citation>
    <scope>NUCLEOTIDE SEQUENCE</scope>
    <source>
        <strain evidence="1">TT6</strain>
    </source>
</reference>
<dbReference type="RefSeq" id="WP_201083202.1">
    <property type="nucleotide sequence ID" value="NZ_CP067422.1"/>
</dbReference>
<organism evidence="1 2">
    <name type="scientific">Skermanella cutis</name>
    <dbReference type="NCBI Taxonomy" id="2775420"/>
    <lineage>
        <taxon>Bacteria</taxon>
        <taxon>Pseudomonadati</taxon>
        <taxon>Pseudomonadota</taxon>
        <taxon>Alphaproteobacteria</taxon>
        <taxon>Rhodospirillales</taxon>
        <taxon>Azospirillaceae</taxon>
        <taxon>Skermanella</taxon>
    </lineage>
</organism>
<gene>
    <name evidence="1" type="ORF">IGS68_33595</name>
</gene>
<evidence type="ECO:0000313" key="2">
    <source>
        <dbReference type="Proteomes" id="UP000595197"/>
    </source>
</evidence>
<geneLocation type="plasmid" evidence="1 2">
    <name>pTT6-2</name>
</geneLocation>
<evidence type="ECO:0000313" key="1">
    <source>
        <dbReference type="EMBL" id="QQP93557.1"/>
    </source>
</evidence>
<dbReference type="Proteomes" id="UP000595197">
    <property type="component" value="Plasmid pTT6-2"/>
</dbReference>
<accession>A0ABX7BKJ4</accession>